<accession>A0A1I1IDP7</accession>
<dbReference type="InterPro" id="IPR029149">
    <property type="entry name" value="Creatin/AminoP/Spt16_N"/>
</dbReference>
<dbReference type="Pfam" id="PF00557">
    <property type="entry name" value="Peptidase_M24"/>
    <property type="match status" value="1"/>
</dbReference>
<dbReference type="GO" id="GO:0006508">
    <property type="term" value="P:proteolysis"/>
    <property type="evidence" value="ECO:0007669"/>
    <property type="project" value="UniProtKB-KW"/>
</dbReference>
<evidence type="ECO:0000256" key="4">
    <source>
        <dbReference type="ARBA" id="ARBA00012574"/>
    </source>
</evidence>
<dbReference type="Gene3D" id="3.40.350.10">
    <property type="entry name" value="Creatinase/prolidase N-terminal domain"/>
    <property type="match status" value="1"/>
</dbReference>
<dbReference type="InterPro" id="IPR001714">
    <property type="entry name" value="Pept_M24_MAP"/>
</dbReference>
<dbReference type="PANTHER" id="PTHR43226:SF4">
    <property type="entry name" value="XAA-PRO AMINOPEPTIDASE 3"/>
    <property type="match status" value="1"/>
</dbReference>
<dbReference type="PROSITE" id="PS00491">
    <property type="entry name" value="PROLINE_PEPTIDASE"/>
    <property type="match status" value="1"/>
</dbReference>
<dbReference type="InterPro" id="IPR000994">
    <property type="entry name" value="Pept_M24"/>
</dbReference>
<protein>
    <recommendedName>
        <fullName evidence="10">Xaa-Pro aminopeptidase</fullName>
        <ecNumber evidence="4">3.4.11.9</ecNumber>
    </recommendedName>
    <alternativeName>
        <fullName evidence="11">Aminopeptidase P II</fullName>
    </alternativeName>
    <alternativeName>
        <fullName evidence="12">X-Pro aminopeptidase</fullName>
    </alternativeName>
</protein>
<evidence type="ECO:0000256" key="11">
    <source>
        <dbReference type="ARBA" id="ARBA00075356"/>
    </source>
</evidence>
<organism evidence="14 15">
    <name type="scientific">Marinospirillum celere</name>
    <dbReference type="NCBI Taxonomy" id="1122252"/>
    <lineage>
        <taxon>Bacteria</taxon>
        <taxon>Pseudomonadati</taxon>
        <taxon>Pseudomonadota</taxon>
        <taxon>Gammaproteobacteria</taxon>
        <taxon>Oceanospirillales</taxon>
        <taxon>Oceanospirillaceae</taxon>
        <taxon>Marinospirillum</taxon>
    </lineage>
</organism>
<evidence type="ECO:0000256" key="2">
    <source>
        <dbReference type="ARBA" id="ARBA00001936"/>
    </source>
</evidence>
<dbReference type="FunFam" id="3.90.230.10:FF:000002">
    <property type="entry name" value="Xaa-Pro aminopeptidase 3"/>
    <property type="match status" value="1"/>
</dbReference>
<keyword evidence="7" id="KW-0378">Hydrolase</keyword>
<dbReference type="AlphaFoldDB" id="A0A1I1IDP7"/>
<dbReference type="CDD" id="cd01087">
    <property type="entry name" value="Prolidase"/>
    <property type="match status" value="1"/>
</dbReference>
<evidence type="ECO:0000256" key="8">
    <source>
        <dbReference type="ARBA" id="ARBA00023049"/>
    </source>
</evidence>
<keyword evidence="15" id="KW-1185">Reference proteome</keyword>
<evidence type="ECO:0000313" key="15">
    <source>
        <dbReference type="Proteomes" id="UP000199058"/>
    </source>
</evidence>
<evidence type="ECO:0000256" key="9">
    <source>
        <dbReference type="ARBA" id="ARBA00023211"/>
    </source>
</evidence>
<proteinExistence type="inferred from homology"/>
<reference evidence="14 15" key="1">
    <citation type="submission" date="2016-10" db="EMBL/GenBank/DDBJ databases">
        <authorList>
            <person name="de Groot N.N."/>
        </authorList>
    </citation>
    <scope>NUCLEOTIDE SEQUENCE [LARGE SCALE GENOMIC DNA]</scope>
    <source>
        <strain evidence="14 15">DSM 18438</strain>
    </source>
</reference>
<comment type="similarity">
    <text evidence="3">Belongs to the peptidase M24B family.</text>
</comment>
<evidence type="ECO:0000313" key="14">
    <source>
        <dbReference type="EMBL" id="SFC32348.1"/>
    </source>
</evidence>
<evidence type="ECO:0000256" key="7">
    <source>
        <dbReference type="ARBA" id="ARBA00022801"/>
    </source>
</evidence>
<dbReference type="GO" id="GO:0005829">
    <property type="term" value="C:cytosol"/>
    <property type="evidence" value="ECO:0007669"/>
    <property type="project" value="TreeGrafter"/>
</dbReference>
<dbReference type="Proteomes" id="UP000199058">
    <property type="component" value="Unassembled WGS sequence"/>
</dbReference>
<name>A0A1I1IDP7_9GAMM</name>
<gene>
    <name evidence="14" type="ORF">SAMN05660443_2261</name>
</gene>
<dbReference type="STRING" id="1122252.SAMN05660443_2261"/>
<comment type="cofactor">
    <cofactor evidence="2">
        <name>Mn(2+)</name>
        <dbReference type="ChEBI" id="CHEBI:29035"/>
    </cofactor>
</comment>
<evidence type="ECO:0000259" key="13">
    <source>
        <dbReference type="SMART" id="SM01011"/>
    </source>
</evidence>
<dbReference type="Pfam" id="PF05195">
    <property type="entry name" value="AMP_N"/>
    <property type="match status" value="1"/>
</dbReference>
<dbReference type="InterPro" id="IPR001131">
    <property type="entry name" value="Peptidase_M24B_aminopep-P_CS"/>
</dbReference>
<dbReference type="InterPro" id="IPR036005">
    <property type="entry name" value="Creatinase/aminopeptidase-like"/>
</dbReference>
<evidence type="ECO:0000256" key="1">
    <source>
        <dbReference type="ARBA" id="ARBA00001424"/>
    </source>
</evidence>
<comment type="catalytic activity">
    <reaction evidence="1">
        <text>Release of any N-terminal amino acid, including proline, that is linked to proline, even from a dipeptide or tripeptide.</text>
        <dbReference type="EC" id="3.4.11.9"/>
    </reaction>
</comment>
<dbReference type="SUPFAM" id="SSF55920">
    <property type="entry name" value="Creatinase/aminopeptidase"/>
    <property type="match status" value="1"/>
</dbReference>
<evidence type="ECO:0000256" key="10">
    <source>
        <dbReference type="ARBA" id="ARBA00069363"/>
    </source>
</evidence>
<feature type="domain" description="Aminopeptidase P N-terminal" evidence="13">
    <location>
        <begin position="1"/>
        <end position="135"/>
    </location>
</feature>
<evidence type="ECO:0000256" key="6">
    <source>
        <dbReference type="ARBA" id="ARBA00022723"/>
    </source>
</evidence>
<sequence>MTSQLFRQRRERLLEQMPDKALAIIPAASEVTRSRDTEYPFRQASDYWYLTGFNEPDGLLVLVKEGETGKSLLFNLPKDPEMETWTGIRLGQEKAPEVLGVDQAFPLQQIDEQLSDLLGEASEVWLPLDNLALYQNYLNWRQGVRRKRKRSACLPDRLVDVASALAEMRLIKSDEEIALMQKAVDISAAGHFRAMKASRPGAYEYQLQAELEHEFAIQGAAAPAYASIVGSGANACVLHYIANQDALKAGDLVLIDAGAEYQGYAGDITRTFPVDGHFTEAQKQLYELVLKANEEAIRQAGPGTTLEALHQSVLRVLTQGLLELGILQGELETLLEAEAYKPYFMHGTSHWLGLDVHDVGIYRIEGSARPLQPGMVFTIEPGLYFPPDCEEVDPKWRGLGIRIEDDVLITKQGCKVLSDQVPKTVAGIESLMRGADAAA</sequence>
<dbReference type="InterPro" id="IPR052433">
    <property type="entry name" value="X-Pro_dipept-like"/>
</dbReference>
<dbReference type="PRINTS" id="PR00599">
    <property type="entry name" value="MAPEPTIDASE"/>
</dbReference>
<dbReference type="InterPro" id="IPR007865">
    <property type="entry name" value="Aminopep_P_N"/>
</dbReference>
<dbReference type="Gene3D" id="3.90.230.10">
    <property type="entry name" value="Creatinase/methionine aminopeptidase superfamily"/>
    <property type="match status" value="1"/>
</dbReference>
<keyword evidence="5" id="KW-0645">Protease</keyword>
<dbReference type="GO" id="GO:0030145">
    <property type="term" value="F:manganese ion binding"/>
    <property type="evidence" value="ECO:0007669"/>
    <property type="project" value="InterPro"/>
</dbReference>
<dbReference type="SUPFAM" id="SSF53092">
    <property type="entry name" value="Creatinase/prolidase N-terminal domain"/>
    <property type="match status" value="1"/>
</dbReference>
<evidence type="ECO:0000256" key="5">
    <source>
        <dbReference type="ARBA" id="ARBA00022670"/>
    </source>
</evidence>
<keyword evidence="9" id="KW-0464">Manganese</keyword>
<dbReference type="SMART" id="SM01011">
    <property type="entry name" value="AMP_N"/>
    <property type="match status" value="1"/>
</dbReference>
<keyword evidence="6" id="KW-0479">Metal-binding</keyword>
<dbReference type="PANTHER" id="PTHR43226">
    <property type="entry name" value="XAA-PRO AMINOPEPTIDASE 3"/>
    <property type="match status" value="1"/>
</dbReference>
<evidence type="ECO:0000256" key="3">
    <source>
        <dbReference type="ARBA" id="ARBA00008766"/>
    </source>
</evidence>
<dbReference type="EMBL" id="FOLH01000004">
    <property type="protein sequence ID" value="SFC32348.1"/>
    <property type="molecule type" value="Genomic_DNA"/>
</dbReference>
<evidence type="ECO:0000256" key="12">
    <source>
        <dbReference type="ARBA" id="ARBA00081411"/>
    </source>
</evidence>
<keyword evidence="8" id="KW-0482">Metalloprotease</keyword>
<dbReference type="GO" id="GO:0070006">
    <property type="term" value="F:metalloaminopeptidase activity"/>
    <property type="evidence" value="ECO:0007669"/>
    <property type="project" value="InterPro"/>
</dbReference>
<dbReference type="EC" id="3.4.11.9" evidence="4"/>
<dbReference type="NCBIfam" id="NF008131">
    <property type="entry name" value="PRK10879.1"/>
    <property type="match status" value="1"/>
</dbReference>
<keyword evidence="14" id="KW-0031">Aminopeptidase</keyword>